<name>B9FRK6_ORYSJ</name>
<dbReference type="Pfam" id="PF20241">
    <property type="entry name" value="DUF6598"/>
    <property type="match status" value="1"/>
</dbReference>
<evidence type="ECO:0000313" key="3">
    <source>
        <dbReference type="EMBL" id="EEE65117.1"/>
    </source>
</evidence>
<dbReference type="Proteomes" id="UP000007752">
    <property type="component" value="Chromosome 6"/>
</dbReference>
<dbReference type="AlphaFoldDB" id="B9FRK6"/>
<feature type="region of interest" description="Disordered" evidence="1">
    <location>
        <begin position="1"/>
        <end position="29"/>
    </location>
</feature>
<dbReference type="InterPro" id="IPR046533">
    <property type="entry name" value="DUF6598"/>
</dbReference>
<evidence type="ECO:0000259" key="2">
    <source>
        <dbReference type="Pfam" id="PF20241"/>
    </source>
</evidence>
<dbReference type="EMBL" id="CM000143">
    <property type="protein sequence ID" value="EEE65117.1"/>
    <property type="molecule type" value="Genomic_DNA"/>
</dbReference>
<gene>
    <name evidence="3" type="ORF">OsJ_20180</name>
</gene>
<accession>B9FRK6</accession>
<dbReference type="PANTHER" id="PTHR33065:SF19">
    <property type="entry name" value="OS11G0130700 PROTEIN"/>
    <property type="match status" value="1"/>
</dbReference>
<dbReference type="PANTHER" id="PTHR33065">
    <property type="entry name" value="OS07G0486400 PROTEIN"/>
    <property type="match status" value="1"/>
</dbReference>
<organism evidence="3">
    <name type="scientific">Oryza sativa subsp. japonica</name>
    <name type="common">Rice</name>
    <dbReference type="NCBI Taxonomy" id="39947"/>
    <lineage>
        <taxon>Eukaryota</taxon>
        <taxon>Viridiplantae</taxon>
        <taxon>Streptophyta</taxon>
        <taxon>Embryophyta</taxon>
        <taxon>Tracheophyta</taxon>
        <taxon>Spermatophyta</taxon>
        <taxon>Magnoliopsida</taxon>
        <taxon>Liliopsida</taxon>
        <taxon>Poales</taxon>
        <taxon>Poaceae</taxon>
        <taxon>BOP clade</taxon>
        <taxon>Oryzoideae</taxon>
        <taxon>Oryzeae</taxon>
        <taxon>Oryzinae</taxon>
        <taxon>Oryza</taxon>
        <taxon>Oryza sativa</taxon>
    </lineage>
</organism>
<feature type="compositionally biased region" description="Acidic residues" evidence="1">
    <location>
        <begin position="15"/>
        <end position="26"/>
    </location>
</feature>
<protein>
    <recommendedName>
        <fullName evidence="2">DUF6598 domain-containing protein</fullName>
    </recommendedName>
</protein>
<feature type="domain" description="DUF6598" evidence="2">
    <location>
        <begin position="190"/>
        <end position="356"/>
    </location>
</feature>
<reference evidence="3" key="1">
    <citation type="journal article" date="2005" name="PLoS Biol.">
        <title>The genomes of Oryza sativa: a history of duplications.</title>
        <authorList>
            <person name="Yu J."/>
            <person name="Wang J."/>
            <person name="Lin W."/>
            <person name="Li S."/>
            <person name="Li H."/>
            <person name="Zhou J."/>
            <person name="Ni P."/>
            <person name="Dong W."/>
            <person name="Hu S."/>
            <person name="Zeng C."/>
            <person name="Zhang J."/>
            <person name="Zhang Y."/>
            <person name="Li R."/>
            <person name="Xu Z."/>
            <person name="Li S."/>
            <person name="Li X."/>
            <person name="Zheng H."/>
            <person name="Cong L."/>
            <person name="Lin L."/>
            <person name="Yin J."/>
            <person name="Geng J."/>
            <person name="Li G."/>
            <person name="Shi J."/>
            <person name="Liu J."/>
            <person name="Lv H."/>
            <person name="Li J."/>
            <person name="Wang J."/>
            <person name="Deng Y."/>
            <person name="Ran L."/>
            <person name="Shi X."/>
            <person name="Wang X."/>
            <person name="Wu Q."/>
            <person name="Li C."/>
            <person name="Ren X."/>
            <person name="Wang J."/>
            <person name="Wang X."/>
            <person name="Li D."/>
            <person name="Liu D."/>
            <person name="Zhang X."/>
            <person name="Ji Z."/>
            <person name="Zhao W."/>
            <person name="Sun Y."/>
            <person name="Zhang Z."/>
            <person name="Bao J."/>
            <person name="Han Y."/>
            <person name="Dong L."/>
            <person name="Ji J."/>
            <person name="Chen P."/>
            <person name="Wu S."/>
            <person name="Liu J."/>
            <person name="Xiao Y."/>
            <person name="Bu D."/>
            <person name="Tan J."/>
            <person name="Yang L."/>
            <person name="Ye C."/>
            <person name="Zhang J."/>
            <person name="Xu J."/>
            <person name="Zhou Y."/>
            <person name="Yu Y."/>
            <person name="Zhang B."/>
            <person name="Zhuang S."/>
            <person name="Wei H."/>
            <person name="Liu B."/>
            <person name="Lei M."/>
            <person name="Yu H."/>
            <person name="Li Y."/>
            <person name="Xu H."/>
            <person name="Wei S."/>
            <person name="He X."/>
            <person name="Fang L."/>
            <person name="Zhang Z."/>
            <person name="Zhang Y."/>
            <person name="Huang X."/>
            <person name="Su Z."/>
            <person name="Tong W."/>
            <person name="Li J."/>
            <person name="Tong Z."/>
            <person name="Li S."/>
            <person name="Ye J."/>
            <person name="Wang L."/>
            <person name="Fang L."/>
            <person name="Lei T."/>
            <person name="Chen C."/>
            <person name="Chen H."/>
            <person name="Xu Z."/>
            <person name="Li H."/>
            <person name="Huang H."/>
            <person name="Zhang F."/>
            <person name="Xu H."/>
            <person name="Li N."/>
            <person name="Zhao C."/>
            <person name="Li S."/>
            <person name="Dong L."/>
            <person name="Huang Y."/>
            <person name="Li L."/>
            <person name="Xi Y."/>
            <person name="Qi Q."/>
            <person name="Li W."/>
            <person name="Zhang B."/>
            <person name="Hu W."/>
            <person name="Zhang Y."/>
            <person name="Tian X."/>
            <person name="Jiao Y."/>
            <person name="Liang X."/>
            <person name="Jin J."/>
            <person name="Gao L."/>
            <person name="Zheng W."/>
            <person name="Hao B."/>
            <person name="Liu S."/>
            <person name="Wang W."/>
            <person name="Yuan L."/>
            <person name="Cao M."/>
            <person name="McDermott J."/>
            <person name="Samudrala R."/>
            <person name="Wang J."/>
            <person name="Wong G.K."/>
            <person name="Yang H."/>
        </authorList>
    </citation>
    <scope>NUCLEOTIDE SEQUENCE [LARGE SCALE GENOMIC DNA]</scope>
</reference>
<evidence type="ECO:0000256" key="1">
    <source>
        <dbReference type="SAM" id="MobiDB-lite"/>
    </source>
</evidence>
<sequence length="522" mass="59454">MSGVGFSKIDGNSQQEEEEKEADDLDRDLGMMREELEREVLNTWLWGKDMDSILNEESEWQGTLPGWACPREDNYQSESEFSVDPDECDSFDGYWYEFRYEDGNPYYAAEREERWENQVMEQMKFTVSIAKQRQNDFFCPIFEGSLHVEGPCHLDPDILSTEHLLPQLPKWKNRWVNGYNHRNEPCRRAIQVYDLNVSSPHDEPMEIYGIFAFRDVRNNQQRNHVFQYSRDKPYKLRPGSNKIRPLIWPPRGIYAVGPMLIEYYLVIKGQERKDDKVLIDGHSMYAPSFYSELHRYRWHIDTGHCGTVALEMVALDKAVLGTLELEVLDLGENCFDSLTVVAGYCVQWGQFMIFDGKLSVGKLPPVTLCVDGDGILLLRFFTYNSPSNDKSFSHGGGVNDLLEHVTEDVLFGIRDAGCLGGKDGQHSSSARRTAMTSFGDGLTSDFMAPATSSTQVVDTMLTSLTTAPSTQPFPLAAFAMEQEVAVQQKMVLSIMMTRPAVAPSPRAKMAADLWKKQETQQI</sequence>
<proteinExistence type="predicted"/>
<reference evidence="3" key="2">
    <citation type="submission" date="2008-12" db="EMBL/GenBank/DDBJ databases">
        <title>Improved gene annotation of the rice (Oryza sativa) genomes.</title>
        <authorList>
            <person name="Wang J."/>
            <person name="Li R."/>
            <person name="Fan W."/>
            <person name="Huang Q."/>
            <person name="Zhang J."/>
            <person name="Zhou Y."/>
            <person name="Hu Y."/>
            <person name="Zi S."/>
            <person name="Li J."/>
            <person name="Ni P."/>
            <person name="Zheng H."/>
            <person name="Zhang Y."/>
            <person name="Zhao M."/>
            <person name="Hao Q."/>
            <person name="McDermott J."/>
            <person name="Samudrala R."/>
            <person name="Kristiansen K."/>
            <person name="Wong G.K.-S."/>
        </authorList>
    </citation>
    <scope>NUCLEOTIDE SEQUENCE</scope>
</reference>